<dbReference type="Proteomes" id="UP000014136">
    <property type="component" value="Unassembled WGS sequence"/>
</dbReference>
<gene>
    <name evidence="1" type="ORF">OMQ_02550</name>
</gene>
<sequence length="45" mass="5262">MKEYVTHSGREKSAGYETRGCDTPGRFAMDERDGKFSWSYVYFSK</sequence>
<accession>S0NP22</accession>
<organism evidence="1 2">
    <name type="scientific">Enterococcus saccharolyticus subsp. saccharolyticus ATCC 43076</name>
    <dbReference type="NCBI Taxonomy" id="1139996"/>
    <lineage>
        <taxon>Bacteria</taxon>
        <taxon>Bacillati</taxon>
        <taxon>Bacillota</taxon>
        <taxon>Bacilli</taxon>
        <taxon>Lactobacillales</taxon>
        <taxon>Enterococcaceae</taxon>
        <taxon>Enterococcus</taxon>
    </lineage>
</organism>
<comment type="caution">
    <text evidence="1">The sequence shown here is derived from an EMBL/GenBank/DDBJ whole genome shotgun (WGS) entry which is preliminary data.</text>
</comment>
<name>S0NP22_9ENTE</name>
<proteinExistence type="predicted"/>
<dbReference type="HOGENOM" id="CLU_3199578_0_0_9"/>
<evidence type="ECO:0000313" key="1">
    <source>
        <dbReference type="EMBL" id="EOT25663.1"/>
    </source>
</evidence>
<reference evidence="1 2" key="1">
    <citation type="submission" date="2013-03" db="EMBL/GenBank/DDBJ databases">
        <title>The Genome Sequence of Enterococcus saccharolyticus ATCC_43076 (Illumina only assembly).</title>
        <authorList>
            <consortium name="The Broad Institute Genomics Platform"/>
            <consortium name="The Broad Institute Genome Sequencing Center for Infectious Disease"/>
            <person name="Earl A."/>
            <person name="Russ C."/>
            <person name="Gilmore M."/>
            <person name="Surin D."/>
            <person name="Walker B."/>
            <person name="Young S."/>
            <person name="Zeng Q."/>
            <person name="Gargeya S."/>
            <person name="Fitzgerald M."/>
            <person name="Haas B."/>
            <person name="Abouelleil A."/>
            <person name="Allen A.W."/>
            <person name="Alvarado L."/>
            <person name="Arachchi H.M."/>
            <person name="Berlin A.M."/>
            <person name="Chapman S.B."/>
            <person name="Gainer-Dewar J."/>
            <person name="Goldberg J."/>
            <person name="Griggs A."/>
            <person name="Gujja S."/>
            <person name="Hansen M."/>
            <person name="Howarth C."/>
            <person name="Imamovic A."/>
            <person name="Ireland A."/>
            <person name="Larimer J."/>
            <person name="McCowan C."/>
            <person name="Murphy C."/>
            <person name="Pearson M."/>
            <person name="Poon T.W."/>
            <person name="Priest M."/>
            <person name="Roberts A."/>
            <person name="Saif S."/>
            <person name="Shea T."/>
            <person name="Sisk P."/>
            <person name="Sykes S."/>
            <person name="Wortman J."/>
            <person name="Nusbaum C."/>
            <person name="Birren B."/>
        </authorList>
    </citation>
    <scope>NUCLEOTIDE SEQUENCE [LARGE SCALE GENOMIC DNA]</scope>
    <source>
        <strain evidence="1 2">ATCC 43076</strain>
    </source>
</reference>
<evidence type="ECO:0000313" key="2">
    <source>
        <dbReference type="Proteomes" id="UP000014136"/>
    </source>
</evidence>
<keyword evidence="2" id="KW-1185">Reference proteome</keyword>
<protein>
    <submittedName>
        <fullName evidence="1">Uncharacterized protein</fullName>
    </submittedName>
</protein>
<dbReference type="AlphaFoldDB" id="S0NP22"/>
<dbReference type="EMBL" id="AHYT01000013">
    <property type="protein sequence ID" value="EOT25663.1"/>
    <property type="molecule type" value="Genomic_DNA"/>
</dbReference>